<keyword evidence="7 8" id="KW-0472">Membrane</keyword>
<keyword evidence="10" id="KW-1185">Reference proteome</keyword>
<name>A0ABV6Y435_9HYPH</name>
<dbReference type="Proteomes" id="UP001593940">
    <property type="component" value="Unassembled WGS sequence"/>
</dbReference>
<dbReference type="Pfam" id="PF02028">
    <property type="entry name" value="BCCT"/>
    <property type="match status" value="1"/>
</dbReference>
<evidence type="ECO:0000256" key="4">
    <source>
        <dbReference type="ARBA" id="ARBA00022475"/>
    </source>
</evidence>
<gene>
    <name evidence="9" type="ORF">ACETIH_04740</name>
</gene>
<accession>A0ABV6Y435</accession>
<evidence type="ECO:0000256" key="2">
    <source>
        <dbReference type="ARBA" id="ARBA00005658"/>
    </source>
</evidence>
<evidence type="ECO:0000256" key="3">
    <source>
        <dbReference type="ARBA" id="ARBA00022448"/>
    </source>
</evidence>
<protein>
    <submittedName>
        <fullName evidence="9">BCCT family transporter</fullName>
    </submittedName>
</protein>
<comment type="subcellular location">
    <subcellularLocation>
        <location evidence="1">Cell membrane</location>
        <topology evidence="1">Multi-pass membrane protein</topology>
    </subcellularLocation>
</comment>
<keyword evidence="3" id="KW-0813">Transport</keyword>
<comment type="caution">
    <text evidence="9">The sequence shown here is derived from an EMBL/GenBank/DDBJ whole genome shotgun (WGS) entry which is preliminary data.</text>
</comment>
<evidence type="ECO:0000313" key="9">
    <source>
        <dbReference type="EMBL" id="MFC1456042.1"/>
    </source>
</evidence>
<evidence type="ECO:0000256" key="5">
    <source>
        <dbReference type="ARBA" id="ARBA00022692"/>
    </source>
</evidence>
<sequence>MLAGGPSDLLDHLLGRLLGRSWFLSHRLFLRGYDEPETLPSSTHPICLISADGGHWCVLEGVVAASLLLAGGLGALQSATVASALPFTFVMLALVWSLVIGMRADLAQQQAHAARPHIPPAQPAAGLTWQRRLASILHAPTEVEVDEFIATQVRPALDQVARELTSRGRTTHVVEEDGGAVALRSPAEGVRDFVYGVSRSTQPLANFFPLAAGKPEYRYEARTYFSSGGRGYDIMGMNRDQIIADILVQFERYLLLVHSPATQLVHGAPEHELDPPP</sequence>
<evidence type="ECO:0000256" key="7">
    <source>
        <dbReference type="ARBA" id="ARBA00023136"/>
    </source>
</evidence>
<organism evidence="9 10">
    <name type="scientific">Microvirga arabica</name>
    <dbReference type="NCBI Taxonomy" id="1128671"/>
    <lineage>
        <taxon>Bacteria</taxon>
        <taxon>Pseudomonadati</taxon>
        <taxon>Pseudomonadota</taxon>
        <taxon>Alphaproteobacteria</taxon>
        <taxon>Hyphomicrobiales</taxon>
        <taxon>Methylobacteriaceae</taxon>
        <taxon>Microvirga</taxon>
    </lineage>
</organism>
<evidence type="ECO:0000256" key="6">
    <source>
        <dbReference type="ARBA" id="ARBA00022989"/>
    </source>
</evidence>
<dbReference type="InterPro" id="IPR000060">
    <property type="entry name" value="BCCT_transptr"/>
</dbReference>
<keyword evidence="6 8" id="KW-1133">Transmembrane helix</keyword>
<keyword evidence="4" id="KW-1003">Cell membrane</keyword>
<evidence type="ECO:0000256" key="8">
    <source>
        <dbReference type="SAM" id="Phobius"/>
    </source>
</evidence>
<comment type="similarity">
    <text evidence="2">Belongs to the BCCT transporter (TC 2.A.15) family.</text>
</comment>
<keyword evidence="5 8" id="KW-0812">Transmembrane</keyword>
<evidence type="ECO:0000256" key="1">
    <source>
        <dbReference type="ARBA" id="ARBA00004651"/>
    </source>
</evidence>
<feature type="transmembrane region" description="Helical" evidence="8">
    <location>
        <begin position="81"/>
        <end position="100"/>
    </location>
</feature>
<dbReference type="PANTHER" id="PTHR30047:SF7">
    <property type="entry name" value="HIGH-AFFINITY CHOLINE TRANSPORT PROTEIN"/>
    <property type="match status" value="1"/>
</dbReference>
<proteinExistence type="inferred from homology"/>
<dbReference type="RefSeq" id="WP_377028975.1">
    <property type="nucleotide sequence ID" value="NZ_JBHOMY010000011.1"/>
</dbReference>
<dbReference type="EMBL" id="JBHOMY010000011">
    <property type="protein sequence ID" value="MFC1456042.1"/>
    <property type="molecule type" value="Genomic_DNA"/>
</dbReference>
<reference evidence="9 10" key="1">
    <citation type="submission" date="2024-09" db="EMBL/GenBank/DDBJ databases">
        <title>Nodulacao em especies de Leguminosae Basais da Amazonia e Caracterizacao dos Rizobios e Bacterias Associadas aos Nodulos.</title>
        <authorList>
            <person name="Jambeiro I.C.A."/>
            <person name="Lopes I.S."/>
            <person name="Aguiar E.R.G.R."/>
            <person name="Santos A.F.J."/>
            <person name="Dos Santos J.M.F."/>
            <person name="Gross E."/>
        </authorList>
    </citation>
    <scope>NUCLEOTIDE SEQUENCE [LARGE SCALE GENOMIC DNA]</scope>
    <source>
        <strain evidence="9 10">BRUESC1165</strain>
    </source>
</reference>
<evidence type="ECO:0000313" key="10">
    <source>
        <dbReference type="Proteomes" id="UP001593940"/>
    </source>
</evidence>
<dbReference type="PANTHER" id="PTHR30047">
    <property type="entry name" value="HIGH-AFFINITY CHOLINE TRANSPORT PROTEIN-RELATED"/>
    <property type="match status" value="1"/>
</dbReference>